<protein>
    <recommendedName>
        <fullName evidence="6">Small ribosomal subunit protein uS17</fullName>
    </recommendedName>
</protein>
<dbReference type="SUPFAM" id="SSF50249">
    <property type="entry name" value="Nucleic acid-binding proteins"/>
    <property type="match status" value="1"/>
</dbReference>
<sequence>MNTELKQKTKRTEIGVVMSNKAEKTIVVSVNKLEKHPLFKKYIRRRKKMMAHDEQNVCNIGDKVEIIESRPLSKRKCWQLKQVLERAV</sequence>
<keyword evidence="4 6" id="KW-0689">Ribosomal protein</keyword>
<dbReference type="NCBIfam" id="NF004123">
    <property type="entry name" value="PRK05610.1"/>
    <property type="match status" value="1"/>
</dbReference>
<dbReference type="InterPro" id="IPR019979">
    <property type="entry name" value="Ribosomal_uS17_CS"/>
</dbReference>
<dbReference type="InterPro" id="IPR000266">
    <property type="entry name" value="Ribosomal_uS17"/>
</dbReference>
<dbReference type="PRINTS" id="PR00973">
    <property type="entry name" value="RIBOSOMALS17"/>
</dbReference>
<dbReference type="GO" id="GO:0003735">
    <property type="term" value="F:structural constituent of ribosome"/>
    <property type="evidence" value="ECO:0007669"/>
    <property type="project" value="UniProtKB-UniRule"/>
</dbReference>
<dbReference type="AlphaFoldDB" id="A0A1G6BMC1"/>
<name>A0A1G6BMC1_9BACT</name>
<keyword evidence="3 6" id="KW-0694">RNA-binding</keyword>
<reference evidence="8 9" key="1">
    <citation type="submission" date="2016-10" db="EMBL/GenBank/DDBJ databases">
        <authorList>
            <person name="de Groot N.N."/>
        </authorList>
    </citation>
    <scope>NUCLEOTIDE SEQUENCE [LARGE SCALE GENOMIC DNA]</scope>
    <source>
        <strain evidence="8 9">ASO4-2</strain>
    </source>
</reference>
<dbReference type="STRING" id="617002.SAMN05660653_01050"/>
<keyword evidence="5 6" id="KW-0687">Ribonucleoprotein</keyword>
<comment type="function">
    <text evidence="6">One of the primary rRNA binding proteins, it binds specifically to the 5'-end of 16S ribosomal RNA.</text>
</comment>
<keyword evidence="2 6" id="KW-0699">rRNA-binding</keyword>
<organism evidence="8 9">
    <name type="scientific">Desulfonatronum thiosulfatophilum</name>
    <dbReference type="NCBI Taxonomy" id="617002"/>
    <lineage>
        <taxon>Bacteria</taxon>
        <taxon>Pseudomonadati</taxon>
        <taxon>Thermodesulfobacteriota</taxon>
        <taxon>Desulfovibrionia</taxon>
        <taxon>Desulfovibrionales</taxon>
        <taxon>Desulfonatronaceae</taxon>
        <taxon>Desulfonatronum</taxon>
    </lineage>
</organism>
<comment type="similarity">
    <text evidence="1 6 7">Belongs to the universal ribosomal protein uS17 family.</text>
</comment>
<evidence type="ECO:0000256" key="7">
    <source>
        <dbReference type="RuleBase" id="RU003872"/>
    </source>
</evidence>
<dbReference type="PROSITE" id="PS00056">
    <property type="entry name" value="RIBOSOMAL_S17"/>
    <property type="match status" value="1"/>
</dbReference>
<proteinExistence type="inferred from homology"/>
<evidence type="ECO:0000313" key="8">
    <source>
        <dbReference type="EMBL" id="SDB21758.1"/>
    </source>
</evidence>
<dbReference type="HAMAP" id="MF_01345_B">
    <property type="entry name" value="Ribosomal_uS17_B"/>
    <property type="match status" value="1"/>
</dbReference>
<dbReference type="Proteomes" id="UP000198771">
    <property type="component" value="Unassembled WGS sequence"/>
</dbReference>
<dbReference type="CDD" id="cd00364">
    <property type="entry name" value="Ribosomal_uS17"/>
    <property type="match status" value="1"/>
</dbReference>
<dbReference type="PANTHER" id="PTHR10744">
    <property type="entry name" value="40S RIBOSOMAL PROTEIN S11 FAMILY MEMBER"/>
    <property type="match status" value="1"/>
</dbReference>
<dbReference type="NCBIfam" id="TIGR03635">
    <property type="entry name" value="uS17_bact"/>
    <property type="match status" value="1"/>
</dbReference>
<accession>A0A1G6BMC1</accession>
<evidence type="ECO:0000256" key="4">
    <source>
        <dbReference type="ARBA" id="ARBA00022980"/>
    </source>
</evidence>
<dbReference type="Gene3D" id="2.40.50.140">
    <property type="entry name" value="Nucleic acid-binding proteins"/>
    <property type="match status" value="1"/>
</dbReference>
<dbReference type="GO" id="GO:0006412">
    <property type="term" value="P:translation"/>
    <property type="evidence" value="ECO:0007669"/>
    <property type="project" value="UniProtKB-UniRule"/>
</dbReference>
<keyword evidence="9" id="KW-1185">Reference proteome</keyword>
<evidence type="ECO:0000256" key="2">
    <source>
        <dbReference type="ARBA" id="ARBA00022730"/>
    </source>
</evidence>
<evidence type="ECO:0000256" key="1">
    <source>
        <dbReference type="ARBA" id="ARBA00010254"/>
    </source>
</evidence>
<dbReference type="OrthoDB" id="9811714at2"/>
<gene>
    <name evidence="6" type="primary">rpsQ</name>
    <name evidence="8" type="ORF">SAMN05660653_01050</name>
</gene>
<dbReference type="GO" id="GO:0022627">
    <property type="term" value="C:cytosolic small ribosomal subunit"/>
    <property type="evidence" value="ECO:0007669"/>
    <property type="project" value="UniProtKB-UniRule"/>
</dbReference>
<dbReference type="GO" id="GO:0019843">
    <property type="term" value="F:rRNA binding"/>
    <property type="evidence" value="ECO:0007669"/>
    <property type="project" value="UniProtKB-UniRule"/>
</dbReference>
<evidence type="ECO:0000256" key="6">
    <source>
        <dbReference type="HAMAP-Rule" id="MF_01345"/>
    </source>
</evidence>
<evidence type="ECO:0000256" key="5">
    <source>
        <dbReference type="ARBA" id="ARBA00023274"/>
    </source>
</evidence>
<dbReference type="InterPro" id="IPR019984">
    <property type="entry name" value="Ribosomal_uS17_bact/chlr"/>
</dbReference>
<dbReference type="RefSeq" id="WP_092118192.1">
    <property type="nucleotide sequence ID" value="NZ_FMXO01000005.1"/>
</dbReference>
<dbReference type="EMBL" id="FMXO01000005">
    <property type="protein sequence ID" value="SDB21758.1"/>
    <property type="molecule type" value="Genomic_DNA"/>
</dbReference>
<comment type="subunit">
    <text evidence="6">Part of the 30S ribosomal subunit.</text>
</comment>
<dbReference type="PANTHER" id="PTHR10744:SF1">
    <property type="entry name" value="SMALL RIBOSOMAL SUBUNIT PROTEIN US17M"/>
    <property type="match status" value="1"/>
</dbReference>
<dbReference type="InterPro" id="IPR012340">
    <property type="entry name" value="NA-bd_OB-fold"/>
</dbReference>
<evidence type="ECO:0000256" key="3">
    <source>
        <dbReference type="ARBA" id="ARBA00022884"/>
    </source>
</evidence>
<dbReference type="Pfam" id="PF00366">
    <property type="entry name" value="Ribosomal_S17"/>
    <property type="match status" value="1"/>
</dbReference>
<evidence type="ECO:0000313" key="9">
    <source>
        <dbReference type="Proteomes" id="UP000198771"/>
    </source>
</evidence>